<protein>
    <recommendedName>
        <fullName evidence="17">TonB-dependent receptor</fullName>
    </recommendedName>
</protein>
<dbReference type="InterPro" id="IPR036942">
    <property type="entry name" value="Beta-barrel_TonB_sf"/>
</dbReference>
<dbReference type="PANTHER" id="PTHR32552:SF81">
    <property type="entry name" value="TONB-DEPENDENT OUTER MEMBRANE RECEPTOR"/>
    <property type="match status" value="1"/>
</dbReference>
<keyword evidence="2 11" id="KW-0813">Transport</keyword>
<evidence type="ECO:0000256" key="4">
    <source>
        <dbReference type="ARBA" id="ARBA00022496"/>
    </source>
</evidence>
<keyword evidence="15" id="KW-0614">Plasmid</keyword>
<dbReference type="Pfam" id="PF00593">
    <property type="entry name" value="TonB_dep_Rec_b-barrel"/>
    <property type="match status" value="1"/>
</dbReference>
<dbReference type="InterPro" id="IPR000531">
    <property type="entry name" value="Beta-barrel_TonB"/>
</dbReference>
<evidence type="ECO:0000256" key="3">
    <source>
        <dbReference type="ARBA" id="ARBA00022452"/>
    </source>
</evidence>
<evidence type="ECO:0000259" key="14">
    <source>
        <dbReference type="Pfam" id="PF07715"/>
    </source>
</evidence>
<dbReference type="InterPro" id="IPR039426">
    <property type="entry name" value="TonB-dep_rcpt-like"/>
</dbReference>
<keyword evidence="6" id="KW-0408">Iron</keyword>
<evidence type="ECO:0000256" key="8">
    <source>
        <dbReference type="ARBA" id="ARBA00023077"/>
    </source>
</evidence>
<dbReference type="KEGG" id="sclo:SCLO_3000720"/>
<dbReference type="SUPFAM" id="SSF56935">
    <property type="entry name" value="Porins"/>
    <property type="match status" value="1"/>
</dbReference>
<dbReference type="Proteomes" id="UP000218272">
    <property type="component" value="Plasmid pSCLO_3"/>
</dbReference>
<evidence type="ECO:0000313" key="15">
    <source>
        <dbReference type="EMBL" id="BAV66739.1"/>
    </source>
</evidence>
<evidence type="ECO:0000256" key="1">
    <source>
        <dbReference type="ARBA" id="ARBA00004571"/>
    </source>
</evidence>
<evidence type="ECO:0000256" key="6">
    <source>
        <dbReference type="ARBA" id="ARBA00023004"/>
    </source>
</evidence>
<evidence type="ECO:0000256" key="10">
    <source>
        <dbReference type="ARBA" id="ARBA00023237"/>
    </source>
</evidence>
<comment type="similarity">
    <text evidence="11 12">Belongs to the TonB-dependent receptor family.</text>
</comment>
<gene>
    <name evidence="15" type="ORF">SCLO_3000720</name>
</gene>
<keyword evidence="9 11" id="KW-0472">Membrane</keyword>
<keyword evidence="4" id="KW-0410">Iron transport</keyword>
<accession>A0A1E1F8A0</accession>
<feature type="domain" description="TonB-dependent receptor plug" evidence="14">
    <location>
        <begin position="43"/>
        <end position="151"/>
    </location>
</feature>
<feature type="domain" description="TonB-dependent receptor-like beta-barrel" evidence="13">
    <location>
        <begin position="315"/>
        <end position="752"/>
    </location>
</feature>
<keyword evidence="8 12" id="KW-0798">TonB box</keyword>
<comment type="subcellular location">
    <subcellularLocation>
        <location evidence="1 11">Cell outer membrane</location>
        <topology evidence="1 11">Multi-pass membrane protein</topology>
    </subcellularLocation>
</comment>
<dbReference type="InterPro" id="IPR012910">
    <property type="entry name" value="Plug_dom"/>
</dbReference>
<dbReference type="AlphaFoldDB" id="A0A1E1F8A0"/>
<keyword evidence="10 11" id="KW-0998">Cell outer membrane</keyword>
<dbReference type="PROSITE" id="PS52016">
    <property type="entry name" value="TONB_DEPENDENT_REC_3"/>
    <property type="match status" value="1"/>
</dbReference>
<evidence type="ECO:0000256" key="7">
    <source>
        <dbReference type="ARBA" id="ARBA00023065"/>
    </source>
</evidence>
<dbReference type="GO" id="GO:0006826">
    <property type="term" value="P:iron ion transport"/>
    <property type="evidence" value="ECO:0007669"/>
    <property type="project" value="UniProtKB-KW"/>
</dbReference>
<dbReference type="GO" id="GO:0009279">
    <property type="term" value="C:cell outer membrane"/>
    <property type="evidence" value="ECO:0007669"/>
    <property type="project" value="UniProtKB-SubCell"/>
</dbReference>
<dbReference type="Pfam" id="PF07715">
    <property type="entry name" value="Plug"/>
    <property type="match status" value="1"/>
</dbReference>
<reference evidence="15 16" key="1">
    <citation type="submission" date="2016-10" db="EMBL/GenBank/DDBJ databases">
        <title>Complete Genome Sequence of the Nonylphenol-Degrading Bacterium Sphingobium cloacae JCM 10874T.</title>
        <authorList>
            <person name="Ootsuka M."/>
            <person name="Nishizawa T."/>
            <person name="Ohta H."/>
        </authorList>
    </citation>
    <scope>NUCLEOTIDE SEQUENCE [LARGE SCALE GENOMIC DNA]</scope>
    <source>
        <strain evidence="15 16">JCM 10874</strain>
        <plasmid evidence="16">psclo_3 dna</plasmid>
    </source>
</reference>
<keyword evidence="5 11" id="KW-0812">Transmembrane</keyword>
<keyword evidence="3 11" id="KW-1134">Transmembrane beta strand</keyword>
<dbReference type="PANTHER" id="PTHR32552">
    <property type="entry name" value="FERRICHROME IRON RECEPTOR-RELATED"/>
    <property type="match status" value="1"/>
</dbReference>
<dbReference type="EMBL" id="AP017657">
    <property type="protein sequence ID" value="BAV66739.1"/>
    <property type="molecule type" value="Genomic_DNA"/>
</dbReference>
<evidence type="ECO:0000256" key="9">
    <source>
        <dbReference type="ARBA" id="ARBA00023136"/>
    </source>
</evidence>
<evidence type="ECO:0000313" key="16">
    <source>
        <dbReference type="Proteomes" id="UP000218272"/>
    </source>
</evidence>
<evidence type="ECO:0000256" key="11">
    <source>
        <dbReference type="PROSITE-ProRule" id="PRU01360"/>
    </source>
</evidence>
<proteinExistence type="inferred from homology"/>
<evidence type="ECO:0000256" key="2">
    <source>
        <dbReference type="ARBA" id="ARBA00022448"/>
    </source>
</evidence>
<name>A0A1E1F8A0_9SPHN</name>
<geneLocation type="plasmid" evidence="16">
    <name>psclo_3 dna</name>
</geneLocation>
<evidence type="ECO:0000256" key="5">
    <source>
        <dbReference type="ARBA" id="ARBA00022692"/>
    </source>
</evidence>
<keyword evidence="7" id="KW-0406">Ion transport</keyword>
<organism evidence="15 16">
    <name type="scientific">Sphingobium cloacae</name>
    <dbReference type="NCBI Taxonomy" id="120107"/>
    <lineage>
        <taxon>Bacteria</taxon>
        <taxon>Pseudomonadati</taxon>
        <taxon>Pseudomonadota</taxon>
        <taxon>Alphaproteobacteria</taxon>
        <taxon>Sphingomonadales</taxon>
        <taxon>Sphingomonadaceae</taxon>
        <taxon>Sphingobium</taxon>
    </lineage>
</organism>
<evidence type="ECO:0008006" key="17">
    <source>
        <dbReference type="Google" id="ProtNLM"/>
    </source>
</evidence>
<evidence type="ECO:0000256" key="12">
    <source>
        <dbReference type="RuleBase" id="RU003357"/>
    </source>
</evidence>
<dbReference type="Gene3D" id="2.40.170.20">
    <property type="entry name" value="TonB-dependent receptor, beta-barrel domain"/>
    <property type="match status" value="2"/>
</dbReference>
<sequence>MGLSSNAVSAQVAENSAAPGGKSVANQGLDEIIVTARHQEESLQDVPVTISTLGQADLNRYGVSDLTDVAALVPNLQVSDGGAGAGATVYLRGVGSSRLGAGFDQSVAMNFDGVVVTQGRMILAGQLDARQIEVLKGPQSLYFGKSATAGVVSILSNDPGSKFELMLRGGYEFEYNQTALEGMVSGPITDTFGARLAVAWRDSNKLNENLAYDNPGLLPGRSVENHYRGKKSLDSRLTLKWDPSDSLSAKLKWTYTDYKSDGTAGNYDMVCPQGTPQPSQFFQGAMIVGPGLDDCKLNGNFAAPDIIAELLPASTDPTFKKWNNGVPYHDQTNHLVSLQLDWDISDALSLTSVTGYFNLDSDYVDSFGYVQGVGGTWAHDAQETWSQELRLISDFAGPLNFAAGLYYSKSEQEYLTGQDAIHIGLTEPTLFPLPFPLGPDPITGNGHDWTKEHYTDTKAWSAYFAGYWKLSEAWELTAGARYSKEKKDGRIEVPYMHAVLSGGFGFVPSGTSVQGLNFDTDDISPEVAVTWHASEDTSFFASYKEGFKTGGIDVMVLPSFGFFDADALEDTIVFDSETARGFEVGMKSKWLGRTLRLNATAFNYVYKNLQVQQFDASVIQIRTFNAGELTTRGVEADMLWKTPVEGLTLRGAVAYTNTKYTGKFVNLDGEDMDGEKGERNAEWTGFVGGTYKRPLSGNVMIALDSDLRYSDGYSLAPFKNSLRQDSYWLLDASLRLYTSDSRFEVALIGKNLTDEIVAYEAQARPFACAPDPGGMLPCNPAPKQVALDQTVATSLGRQLTLQFTYRF</sequence>
<keyword evidence="16" id="KW-1185">Reference proteome</keyword>
<evidence type="ECO:0000259" key="13">
    <source>
        <dbReference type="Pfam" id="PF00593"/>
    </source>
</evidence>